<protein>
    <submittedName>
        <fullName evidence="3">Transposase</fullName>
    </submittedName>
</protein>
<sequence length="216" mass="24044">MAISNERILAITDNEVRLRVRANRRTDKCPIVHLSGTEFIARFLTHVLPPGFKRIRHYGLLVPAHKRPRLAAARAALGAPQPNPRVLETVADFLKRIDRLESMRCPHCGGRMVMAGTLAPVRPGQQARGRRDPCGPRPTTCPSAQRPCHALPGSLCEPPLAPGSKHLRTPRRHHKGPCRTTLRRIRSCRAPCQPMQNACTWPLPAYNPHSHRRAGG</sequence>
<evidence type="ECO:0000313" key="3">
    <source>
        <dbReference type="EMBL" id="MBT0964116.1"/>
    </source>
</evidence>
<dbReference type="GO" id="GO:0006313">
    <property type="term" value="P:DNA transposition"/>
    <property type="evidence" value="ECO:0007669"/>
    <property type="project" value="InterPro"/>
</dbReference>
<organism evidence="3 4">
    <name type="scientific">Denitromonas iodatirespirans</name>
    <dbReference type="NCBI Taxonomy" id="2795389"/>
    <lineage>
        <taxon>Bacteria</taxon>
        <taxon>Pseudomonadati</taxon>
        <taxon>Pseudomonadota</taxon>
        <taxon>Betaproteobacteria</taxon>
        <taxon>Rhodocyclales</taxon>
        <taxon>Zoogloeaceae</taxon>
        <taxon>Denitromonas</taxon>
    </lineage>
</organism>
<dbReference type="PANTHER" id="PTHR37023">
    <property type="entry name" value="TRANSPOSASE"/>
    <property type="match status" value="1"/>
</dbReference>
<dbReference type="AlphaFoldDB" id="A0A944DFG4"/>
<evidence type="ECO:0000313" key="4">
    <source>
        <dbReference type="Proteomes" id="UP000694660"/>
    </source>
</evidence>
<proteinExistence type="predicted"/>
<dbReference type="Pfam" id="PF04986">
    <property type="entry name" value="Y2_Tnp"/>
    <property type="match status" value="1"/>
</dbReference>
<name>A0A944DFG4_DENI1</name>
<feature type="region of interest" description="Disordered" evidence="1">
    <location>
        <begin position="122"/>
        <end position="145"/>
    </location>
</feature>
<feature type="region of interest" description="Disordered" evidence="1">
    <location>
        <begin position="159"/>
        <end position="178"/>
    </location>
</feature>
<evidence type="ECO:0000256" key="1">
    <source>
        <dbReference type="SAM" id="MobiDB-lite"/>
    </source>
</evidence>
<dbReference type="GO" id="GO:0004803">
    <property type="term" value="F:transposase activity"/>
    <property type="evidence" value="ECO:0007669"/>
    <property type="project" value="InterPro"/>
</dbReference>
<reference evidence="4" key="1">
    <citation type="journal article" date="2022" name="ISME J.">
        <title>Genetic and phylogenetic analysis of dissimilatory iodate-reducing bacteria identifies potential niches across the world's oceans.</title>
        <authorList>
            <person name="Reyes-Umana V."/>
            <person name="Henning Z."/>
            <person name="Lee K."/>
            <person name="Barnum T.P."/>
            <person name="Coates J.D."/>
        </authorList>
    </citation>
    <scope>NUCLEOTIDE SEQUENCE [LARGE SCALE GENOMIC DNA]</scope>
    <source>
        <strain evidence="4">IR12</strain>
    </source>
</reference>
<comment type="caution">
    <text evidence="3">The sequence shown here is derived from an EMBL/GenBank/DDBJ whole genome shotgun (WGS) entry which is preliminary data.</text>
</comment>
<feature type="compositionally biased region" description="Basic residues" evidence="1">
    <location>
        <begin position="165"/>
        <end position="178"/>
    </location>
</feature>
<feature type="domain" description="Transposase IS801/IS1294" evidence="2">
    <location>
        <begin position="2"/>
        <end position="64"/>
    </location>
</feature>
<dbReference type="GO" id="GO:0003677">
    <property type="term" value="F:DNA binding"/>
    <property type="evidence" value="ECO:0007669"/>
    <property type="project" value="InterPro"/>
</dbReference>
<dbReference type="EMBL" id="JAEKFT010000054">
    <property type="protein sequence ID" value="MBT0964116.1"/>
    <property type="molecule type" value="Genomic_DNA"/>
</dbReference>
<dbReference type="PANTHER" id="PTHR37023:SF1">
    <property type="entry name" value="ISSOD25 TRANSPOSASE TNPA_ISSOD25"/>
    <property type="match status" value="1"/>
</dbReference>
<accession>A0A944DFG4</accession>
<dbReference type="InterPro" id="IPR007069">
    <property type="entry name" value="Transposase_32"/>
</dbReference>
<keyword evidence="4" id="KW-1185">Reference proteome</keyword>
<gene>
    <name evidence="3" type="ORF">I8J34_23305</name>
</gene>
<dbReference type="Proteomes" id="UP000694660">
    <property type="component" value="Unassembled WGS sequence"/>
</dbReference>
<evidence type="ECO:0000259" key="2">
    <source>
        <dbReference type="Pfam" id="PF04986"/>
    </source>
</evidence>